<accession>A0A5B2WMP2</accession>
<evidence type="ECO:0000313" key="3">
    <source>
        <dbReference type="EMBL" id="KAA2253303.1"/>
    </source>
</evidence>
<dbReference type="Pfam" id="PF01638">
    <property type="entry name" value="HxlR"/>
    <property type="match status" value="1"/>
</dbReference>
<reference evidence="3 4" key="1">
    <citation type="submission" date="2019-09" db="EMBL/GenBank/DDBJ databases">
        <title>Goodfellowia gen. nov., a new genus of the Pseudonocardineae related to Actinoalloteichus, containing Goodfellowia coeruleoviolacea gen. nov., comb. nov. gen. nov., comb. nov.</title>
        <authorList>
            <person name="Labeda D."/>
        </authorList>
    </citation>
    <scope>NUCLEOTIDE SEQUENCE [LARGE SCALE GENOMIC DNA]</scope>
    <source>
        <strain evidence="3 4">AN110305</strain>
    </source>
</reference>
<dbReference type="Proteomes" id="UP000323454">
    <property type="component" value="Unassembled WGS sequence"/>
</dbReference>
<feature type="region of interest" description="Disordered" evidence="1">
    <location>
        <begin position="136"/>
        <end position="160"/>
    </location>
</feature>
<protein>
    <submittedName>
        <fullName evidence="3">Helix-turn-helix transcriptional regulator</fullName>
    </submittedName>
</protein>
<dbReference type="EMBL" id="VUOB01000067">
    <property type="protein sequence ID" value="KAA2253303.1"/>
    <property type="molecule type" value="Genomic_DNA"/>
</dbReference>
<dbReference type="OrthoDB" id="3697442at2"/>
<gene>
    <name evidence="3" type="ORF">F0L68_33375</name>
</gene>
<evidence type="ECO:0000259" key="2">
    <source>
        <dbReference type="Pfam" id="PF01638"/>
    </source>
</evidence>
<dbReference type="InterPro" id="IPR036388">
    <property type="entry name" value="WH-like_DNA-bd_sf"/>
</dbReference>
<keyword evidence="4" id="KW-1185">Reference proteome</keyword>
<sequence>MTARDENLLRGLDDLKYLFGDKWVPAILVVLSNGPMRRKDILSTINSYSIGKEWSDKRAVLHDSYLARTVKKLTEAGLVTRTRDTEAFPPRVYYSVKAEVVESLELTKPLLAWIEAHPELIAQARAYSRQRGRDMGTLTGIDELGDGDIEDEDDDEDEDD</sequence>
<comment type="caution">
    <text evidence="3">The sequence shown here is derived from an EMBL/GenBank/DDBJ whole genome shotgun (WGS) entry which is preliminary data.</text>
</comment>
<dbReference type="InterPro" id="IPR002577">
    <property type="entry name" value="HTH_HxlR"/>
</dbReference>
<dbReference type="AlphaFoldDB" id="A0A5B2WMP2"/>
<name>A0A5B2WMP2_9PSEU</name>
<dbReference type="RefSeq" id="WP_149853868.1">
    <property type="nucleotide sequence ID" value="NZ_VUOB01000067.1"/>
</dbReference>
<dbReference type="InterPro" id="IPR036390">
    <property type="entry name" value="WH_DNA-bd_sf"/>
</dbReference>
<dbReference type="Gene3D" id="1.10.10.10">
    <property type="entry name" value="Winged helix-like DNA-binding domain superfamily/Winged helix DNA-binding domain"/>
    <property type="match status" value="1"/>
</dbReference>
<proteinExistence type="predicted"/>
<feature type="compositionally biased region" description="Acidic residues" evidence="1">
    <location>
        <begin position="143"/>
        <end position="160"/>
    </location>
</feature>
<reference evidence="3 4" key="2">
    <citation type="submission" date="2019-09" db="EMBL/GenBank/DDBJ databases">
        <authorList>
            <person name="Jin C."/>
        </authorList>
    </citation>
    <scope>NUCLEOTIDE SEQUENCE [LARGE SCALE GENOMIC DNA]</scope>
    <source>
        <strain evidence="3 4">AN110305</strain>
    </source>
</reference>
<dbReference type="SUPFAM" id="SSF46785">
    <property type="entry name" value="Winged helix' DNA-binding domain"/>
    <property type="match status" value="1"/>
</dbReference>
<evidence type="ECO:0000256" key="1">
    <source>
        <dbReference type="SAM" id="MobiDB-lite"/>
    </source>
</evidence>
<evidence type="ECO:0000313" key="4">
    <source>
        <dbReference type="Proteomes" id="UP000323454"/>
    </source>
</evidence>
<organism evidence="3 4">
    <name type="scientific">Solihabitans fulvus</name>
    <dbReference type="NCBI Taxonomy" id="1892852"/>
    <lineage>
        <taxon>Bacteria</taxon>
        <taxon>Bacillati</taxon>
        <taxon>Actinomycetota</taxon>
        <taxon>Actinomycetes</taxon>
        <taxon>Pseudonocardiales</taxon>
        <taxon>Pseudonocardiaceae</taxon>
        <taxon>Solihabitans</taxon>
    </lineage>
</organism>
<feature type="domain" description="HTH hxlR-type" evidence="2">
    <location>
        <begin position="19"/>
        <end position="116"/>
    </location>
</feature>